<reference evidence="1" key="1">
    <citation type="submission" date="2020-08" db="EMBL/GenBank/DDBJ databases">
        <title>Genome public.</title>
        <authorList>
            <person name="Liu C."/>
            <person name="Sun Q."/>
        </authorList>
    </citation>
    <scope>NUCLEOTIDE SEQUENCE</scope>
    <source>
        <strain evidence="1">NSJ-44</strain>
    </source>
</reference>
<proteinExistence type="predicted"/>
<evidence type="ECO:0000313" key="1">
    <source>
        <dbReference type="EMBL" id="MBC8529990.1"/>
    </source>
</evidence>
<dbReference type="Proteomes" id="UP000654279">
    <property type="component" value="Unassembled WGS sequence"/>
</dbReference>
<accession>A0A926D087</accession>
<organism evidence="1 2">
    <name type="scientific">Luoshenia tenuis</name>
    <dbReference type="NCBI Taxonomy" id="2763654"/>
    <lineage>
        <taxon>Bacteria</taxon>
        <taxon>Bacillati</taxon>
        <taxon>Bacillota</taxon>
        <taxon>Clostridia</taxon>
        <taxon>Christensenellales</taxon>
        <taxon>Christensenellaceae</taxon>
        <taxon>Luoshenia</taxon>
    </lineage>
</organism>
<dbReference type="EMBL" id="JACRSO010000005">
    <property type="protein sequence ID" value="MBC8529990.1"/>
    <property type="molecule type" value="Genomic_DNA"/>
</dbReference>
<sequence length="66" mass="7549">MSNNCSLSTKDLSMLEDVLGQEAHACKVCEFYARQFNDQQLSNFASQLALHHQQRYSGLMAFLNQH</sequence>
<protein>
    <recommendedName>
        <fullName evidence="3">Spore coat protein</fullName>
    </recommendedName>
</protein>
<name>A0A926D087_9FIRM</name>
<keyword evidence="2" id="KW-1185">Reference proteome</keyword>
<evidence type="ECO:0008006" key="3">
    <source>
        <dbReference type="Google" id="ProtNLM"/>
    </source>
</evidence>
<comment type="caution">
    <text evidence="1">The sequence shown here is derived from an EMBL/GenBank/DDBJ whole genome shotgun (WGS) entry which is preliminary data.</text>
</comment>
<evidence type="ECO:0000313" key="2">
    <source>
        <dbReference type="Proteomes" id="UP000654279"/>
    </source>
</evidence>
<dbReference type="AlphaFoldDB" id="A0A926D087"/>
<gene>
    <name evidence="1" type="ORF">H8699_11170</name>
</gene>
<dbReference type="RefSeq" id="WP_249285760.1">
    <property type="nucleotide sequence ID" value="NZ_JACRSO010000005.1"/>
</dbReference>